<evidence type="ECO:0000256" key="1">
    <source>
        <dbReference type="ARBA" id="ARBA00010638"/>
    </source>
</evidence>
<comment type="caution">
    <text evidence="6">The sequence shown here is derived from an EMBL/GenBank/DDBJ whole genome shotgun (WGS) entry which is preliminary data.</text>
</comment>
<keyword evidence="7" id="KW-1185">Reference proteome</keyword>
<feature type="binding site" evidence="4">
    <location>
        <position position="50"/>
    </location>
    <ligand>
        <name>substrate</name>
    </ligand>
</feature>
<keyword evidence="5" id="KW-0460">Magnesium</keyword>
<evidence type="ECO:0000313" key="7">
    <source>
        <dbReference type="Proteomes" id="UP000294545"/>
    </source>
</evidence>
<sequence length="183" mass="21684">MMTKKEIRNLIIHQKKSLPFEWVKENSEIIAQKAVEHKMFQKCERVFVYMPFNEEVRTEKIIETAWSHNKKVAIPKIINKKMAFYYINDFNEVKKGFYNILEPINNNKASMDHQTLVIMPGLAFDTKKNRIGYGGGYYDQYLDNQKPLYKIAITFDFQVLKSIPNEPNDIKPDEIMTEKRIIN</sequence>
<organism evidence="6 7">
    <name type="scientific">Natranaerovirga hydrolytica</name>
    <dbReference type="NCBI Taxonomy" id="680378"/>
    <lineage>
        <taxon>Bacteria</taxon>
        <taxon>Bacillati</taxon>
        <taxon>Bacillota</taxon>
        <taxon>Clostridia</taxon>
        <taxon>Lachnospirales</taxon>
        <taxon>Natranaerovirgaceae</taxon>
        <taxon>Natranaerovirga</taxon>
    </lineage>
</organism>
<dbReference type="EMBL" id="SMGQ01000011">
    <property type="protein sequence ID" value="TCK98234.1"/>
    <property type="molecule type" value="Genomic_DNA"/>
</dbReference>
<evidence type="ECO:0000256" key="5">
    <source>
        <dbReference type="RuleBase" id="RU361279"/>
    </source>
</evidence>
<dbReference type="SUPFAM" id="SSF100950">
    <property type="entry name" value="NagB/RpiA/CoA transferase-like"/>
    <property type="match status" value="1"/>
</dbReference>
<keyword evidence="5" id="KW-0479">Metal-binding</keyword>
<name>A0A4R1N2K3_9FIRM</name>
<dbReference type="PANTHER" id="PTHR23407">
    <property type="entry name" value="ATPASE INHIBITOR/5-FORMYLTETRAHYDROFOLATE CYCLO-LIGASE"/>
    <property type="match status" value="1"/>
</dbReference>
<accession>A0A4R1N2K3</accession>
<comment type="cofactor">
    <cofactor evidence="5">
        <name>Mg(2+)</name>
        <dbReference type="ChEBI" id="CHEBI:18420"/>
    </cofactor>
</comment>
<dbReference type="EC" id="6.3.3.2" evidence="5"/>
<dbReference type="Gene3D" id="3.40.50.10420">
    <property type="entry name" value="NagB/RpiA/CoA transferase-like"/>
    <property type="match status" value="1"/>
</dbReference>
<proteinExistence type="inferred from homology"/>
<dbReference type="GO" id="GO:0035999">
    <property type="term" value="P:tetrahydrofolate interconversion"/>
    <property type="evidence" value="ECO:0007669"/>
    <property type="project" value="TreeGrafter"/>
</dbReference>
<reference evidence="6 7" key="1">
    <citation type="submission" date="2019-03" db="EMBL/GenBank/DDBJ databases">
        <title>Genomic Encyclopedia of Type Strains, Phase IV (KMG-IV): sequencing the most valuable type-strain genomes for metagenomic binning, comparative biology and taxonomic classification.</title>
        <authorList>
            <person name="Goeker M."/>
        </authorList>
    </citation>
    <scope>NUCLEOTIDE SEQUENCE [LARGE SCALE GENOMIC DNA]</scope>
    <source>
        <strain evidence="6 7">DSM 24176</strain>
    </source>
</reference>
<dbReference type="InterPro" id="IPR024185">
    <property type="entry name" value="FTHF_cligase-like_sf"/>
</dbReference>
<dbReference type="GO" id="GO:0046872">
    <property type="term" value="F:metal ion binding"/>
    <property type="evidence" value="ECO:0007669"/>
    <property type="project" value="UniProtKB-KW"/>
</dbReference>
<protein>
    <recommendedName>
        <fullName evidence="5">5-formyltetrahydrofolate cyclo-ligase</fullName>
        <ecNumber evidence="5">6.3.3.2</ecNumber>
    </recommendedName>
</protein>
<dbReference type="PANTHER" id="PTHR23407:SF1">
    <property type="entry name" value="5-FORMYLTETRAHYDROFOLATE CYCLO-LIGASE"/>
    <property type="match status" value="1"/>
</dbReference>
<dbReference type="GO" id="GO:0030272">
    <property type="term" value="F:5-formyltetrahydrofolate cyclo-ligase activity"/>
    <property type="evidence" value="ECO:0007669"/>
    <property type="project" value="UniProtKB-EC"/>
</dbReference>
<dbReference type="NCBIfam" id="TIGR02727">
    <property type="entry name" value="MTHFS_bact"/>
    <property type="match status" value="1"/>
</dbReference>
<dbReference type="Proteomes" id="UP000294545">
    <property type="component" value="Unassembled WGS sequence"/>
</dbReference>
<dbReference type="InterPro" id="IPR037171">
    <property type="entry name" value="NagB/RpiA_transferase-like"/>
</dbReference>
<dbReference type="InterPro" id="IPR002698">
    <property type="entry name" value="FTHF_cligase"/>
</dbReference>
<evidence type="ECO:0000256" key="3">
    <source>
        <dbReference type="ARBA" id="ARBA00022840"/>
    </source>
</evidence>
<evidence type="ECO:0000256" key="4">
    <source>
        <dbReference type="PIRSR" id="PIRSR006806-1"/>
    </source>
</evidence>
<keyword evidence="6" id="KW-0436">Ligase</keyword>
<evidence type="ECO:0000256" key="2">
    <source>
        <dbReference type="ARBA" id="ARBA00022741"/>
    </source>
</evidence>
<dbReference type="RefSeq" id="WP_132280447.1">
    <property type="nucleotide sequence ID" value="NZ_SMGQ01000011.1"/>
</dbReference>
<feature type="binding site" evidence="4">
    <location>
        <begin position="130"/>
        <end position="138"/>
    </location>
    <ligand>
        <name>ATP</name>
        <dbReference type="ChEBI" id="CHEBI:30616"/>
    </ligand>
</feature>
<dbReference type="GO" id="GO:0005524">
    <property type="term" value="F:ATP binding"/>
    <property type="evidence" value="ECO:0007669"/>
    <property type="project" value="UniProtKB-KW"/>
</dbReference>
<feature type="binding site" evidence="4">
    <location>
        <begin position="4"/>
        <end position="8"/>
    </location>
    <ligand>
        <name>ATP</name>
        <dbReference type="ChEBI" id="CHEBI:30616"/>
    </ligand>
</feature>
<feature type="binding site" evidence="4">
    <location>
        <position position="55"/>
    </location>
    <ligand>
        <name>substrate</name>
    </ligand>
</feature>
<keyword evidence="3 4" id="KW-0067">ATP-binding</keyword>
<dbReference type="AlphaFoldDB" id="A0A4R1N2K3"/>
<dbReference type="GO" id="GO:0009396">
    <property type="term" value="P:folic acid-containing compound biosynthetic process"/>
    <property type="evidence" value="ECO:0007669"/>
    <property type="project" value="TreeGrafter"/>
</dbReference>
<comment type="similarity">
    <text evidence="1 5">Belongs to the 5-formyltetrahydrofolate cyclo-ligase family.</text>
</comment>
<dbReference type="OrthoDB" id="9801938at2"/>
<dbReference type="PIRSF" id="PIRSF006806">
    <property type="entry name" value="FTHF_cligase"/>
    <property type="match status" value="1"/>
</dbReference>
<gene>
    <name evidence="6" type="ORF">EDC19_0654</name>
</gene>
<evidence type="ECO:0000313" key="6">
    <source>
        <dbReference type="EMBL" id="TCK98234.1"/>
    </source>
</evidence>
<dbReference type="Pfam" id="PF01812">
    <property type="entry name" value="5-FTHF_cyc-lig"/>
    <property type="match status" value="1"/>
</dbReference>
<keyword evidence="2 4" id="KW-0547">Nucleotide-binding</keyword>
<comment type="catalytic activity">
    <reaction evidence="5">
        <text>(6S)-5-formyl-5,6,7,8-tetrahydrofolate + ATP = (6R)-5,10-methenyltetrahydrofolate + ADP + phosphate</text>
        <dbReference type="Rhea" id="RHEA:10488"/>
        <dbReference type="ChEBI" id="CHEBI:30616"/>
        <dbReference type="ChEBI" id="CHEBI:43474"/>
        <dbReference type="ChEBI" id="CHEBI:57455"/>
        <dbReference type="ChEBI" id="CHEBI:57457"/>
        <dbReference type="ChEBI" id="CHEBI:456216"/>
        <dbReference type="EC" id="6.3.3.2"/>
    </reaction>
</comment>